<dbReference type="PATRIC" id="fig|1202537.3.peg.24"/>
<gene>
    <name evidence="2" type="primary">hisE</name>
    <name evidence="2" type="ORF">A33Y_025</name>
</gene>
<dbReference type="Proteomes" id="UP000003931">
    <property type="component" value="Chromosome"/>
</dbReference>
<protein>
    <submittedName>
        <fullName evidence="2">Phosphoribosyl-ATP pyrophosphohydrolase</fullName>
    </submittedName>
</protein>
<keyword evidence="1" id="KW-0812">Transmembrane</keyword>
<name>J7GT58_CARRU</name>
<dbReference type="KEGG" id="crc:A33Y_025"/>
<sequence>MIKIIFNIIKKKLINVRFSYSNLLLKDYNFLFKKIIEEIFELYNIYEKYKNKKNCYNRYFLIKELCDIIYHLIIFIIFNKITIKEINKEFFRRKIISGIKEKNNR</sequence>
<organism evidence="2 3">
    <name type="scientific">Candidatus Carsonella ruddii CS isolate Thao2000</name>
    <dbReference type="NCBI Taxonomy" id="1202537"/>
    <lineage>
        <taxon>Bacteria</taxon>
        <taxon>Pseudomonadati</taxon>
        <taxon>Pseudomonadota</taxon>
        <taxon>Gammaproteobacteria</taxon>
        <taxon>Oceanospirillales</taxon>
        <taxon>Halomonadaceae</taxon>
        <taxon>Zymobacter group</taxon>
        <taxon>Candidatus Carsonella</taxon>
    </lineage>
</organism>
<feature type="transmembrane region" description="Helical" evidence="1">
    <location>
        <begin position="60"/>
        <end position="78"/>
    </location>
</feature>
<dbReference type="RefSeq" id="WP_014886990.1">
    <property type="nucleotide sequence ID" value="NC_018415.1"/>
</dbReference>
<dbReference type="AlphaFoldDB" id="J7GT58"/>
<dbReference type="STRING" id="1202537.A33Y_025"/>
<accession>J7GT58</accession>
<dbReference type="EMBL" id="CP003542">
    <property type="protein sequence ID" value="AFP83689.1"/>
    <property type="molecule type" value="Genomic_DNA"/>
</dbReference>
<keyword evidence="1" id="KW-1133">Transmembrane helix</keyword>
<dbReference type="InterPro" id="IPR021130">
    <property type="entry name" value="PRib-ATP_PPHydrolase-like"/>
</dbReference>
<keyword evidence="2" id="KW-0378">Hydrolase</keyword>
<dbReference type="HOGENOM" id="CLU_2231659_0_0_6"/>
<keyword evidence="1" id="KW-0472">Membrane</keyword>
<evidence type="ECO:0000256" key="1">
    <source>
        <dbReference type="SAM" id="Phobius"/>
    </source>
</evidence>
<dbReference type="Gene3D" id="1.10.287.1080">
    <property type="entry name" value="MazG-like"/>
    <property type="match status" value="1"/>
</dbReference>
<reference evidence="2 3" key="1">
    <citation type="journal article" date="2012" name="Mol. Biol. Evol.">
        <title>Genome reduction and co-evolution between the primary and secondary bacterial symbionts of psyllids.</title>
        <authorList>
            <person name="Sloan D.B."/>
            <person name="Moran N.A."/>
        </authorList>
    </citation>
    <scope>NUCLEOTIDE SEQUENCE [LARGE SCALE GENOMIC DNA]</scope>
    <source>
        <strain evidence="2 3">CS</strain>
    </source>
</reference>
<evidence type="ECO:0000313" key="3">
    <source>
        <dbReference type="Proteomes" id="UP000003931"/>
    </source>
</evidence>
<proteinExistence type="predicted"/>
<evidence type="ECO:0000313" key="2">
    <source>
        <dbReference type="EMBL" id="AFP83689.1"/>
    </source>
</evidence>
<dbReference type="Pfam" id="PF01503">
    <property type="entry name" value="PRA-PH"/>
    <property type="match status" value="1"/>
</dbReference>
<dbReference type="SUPFAM" id="SSF101386">
    <property type="entry name" value="all-alpha NTP pyrophosphatases"/>
    <property type="match status" value="1"/>
</dbReference>
<dbReference type="GO" id="GO:0016787">
    <property type="term" value="F:hydrolase activity"/>
    <property type="evidence" value="ECO:0007669"/>
    <property type="project" value="UniProtKB-KW"/>
</dbReference>